<name>M2Q0K3_CERS8</name>
<dbReference type="HOGENOM" id="CLU_2812115_0_0_1"/>
<evidence type="ECO:0000313" key="3">
    <source>
        <dbReference type="Proteomes" id="UP000016930"/>
    </source>
</evidence>
<organism evidence="2 3">
    <name type="scientific">Ceriporiopsis subvermispora (strain B)</name>
    <name type="common">White-rot fungus</name>
    <name type="synonym">Gelatoporia subvermispora</name>
    <dbReference type="NCBI Taxonomy" id="914234"/>
    <lineage>
        <taxon>Eukaryota</taxon>
        <taxon>Fungi</taxon>
        <taxon>Dikarya</taxon>
        <taxon>Basidiomycota</taxon>
        <taxon>Agaricomycotina</taxon>
        <taxon>Agaricomycetes</taxon>
        <taxon>Polyporales</taxon>
        <taxon>Gelatoporiaceae</taxon>
        <taxon>Gelatoporia</taxon>
    </lineage>
</organism>
<proteinExistence type="predicted"/>
<protein>
    <submittedName>
        <fullName evidence="2">Uncharacterized protein</fullName>
    </submittedName>
</protein>
<evidence type="ECO:0000313" key="2">
    <source>
        <dbReference type="EMBL" id="EMD30383.1"/>
    </source>
</evidence>
<accession>M2Q0K3</accession>
<evidence type="ECO:0000256" key="1">
    <source>
        <dbReference type="SAM" id="MobiDB-lite"/>
    </source>
</evidence>
<dbReference type="AlphaFoldDB" id="M2Q0K3"/>
<feature type="region of interest" description="Disordered" evidence="1">
    <location>
        <begin position="37"/>
        <end position="67"/>
    </location>
</feature>
<reference evidence="2 3" key="1">
    <citation type="journal article" date="2012" name="Proc. Natl. Acad. Sci. U.S.A.">
        <title>Comparative genomics of Ceriporiopsis subvermispora and Phanerochaete chrysosporium provide insight into selective ligninolysis.</title>
        <authorList>
            <person name="Fernandez-Fueyo E."/>
            <person name="Ruiz-Duenas F.J."/>
            <person name="Ferreira P."/>
            <person name="Floudas D."/>
            <person name="Hibbett D.S."/>
            <person name="Canessa P."/>
            <person name="Larrondo L.F."/>
            <person name="James T.Y."/>
            <person name="Seelenfreund D."/>
            <person name="Lobos S."/>
            <person name="Polanco R."/>
            <person name="Tello M."/>
            <person name="Honda Y."/>
            <person name="Watanabe T."/>
            <person name="Watanabe T."/>
            <person name="Ryu J.S."/>
            <person name="Kubicek C.P."/>
            <person name="Schmoll M."/>
            <person name="Gaskell J."/>
            <person name="Hammel K.E."/>
            <person name="St John F.J."/>
            <person name="Vanden Wymelenberg A."/>
            <person name="Sabat G."/>
            <person name="Splinter BonDurant S."/>
            <person name="Syed K."/>
            <person name="Yadav J.S."/>
            <person name="Doddapaneni H."/>
            <person name="Subramanian V."/>
            <person name="Lavin J.L."/>
            <person name="Oguiza J.A."/>
            <person name="Perez G."/>
            <person name="Pisabarro A.G."/>
            <person name="Ramirez L."/>
            <person name="Santoyo F."/>
            <person name="Master E."/>
            <person name="Coutinho P.M."/>
            <person name="Henrissat B."/>
            <person name="Lombard V."/>
            <person name="Magnuson J.K."/>
            <person name="Kuees U."/>
            <person name="Hori C."/>
            <person name="Igarashi K."/>
            <person name="Samejima M."/>
            <person name="Held B.W."/>
            <person name="Barry K.W."/>
            <person name="LaButti K.M."/>
            <person name="Lapidus A."/>
            <person name="Lindquist E.A."/>
            <person name="Lucas S.M."/>
            <person name="Riley R."/>
            <person name="Salamov A.A."/>
            <person name="Hoffmeister D."/>
            <person name="Schwenk D."/>
            <person name="Hadar Y."/>
            <person name="Yarden O."/>
            <person name="de Vries R.P."/>
            <person name="Wiebenga A."/>
            <person name="Stenlid J."/>
            <person name="Eastwood D."/>
            <person name="Grigoriev I.V."/>
            <person name="Berka R.M."/>
            <person name="Blanchette R.A."/>
            <person name="Kersten P."/>
            <person name="Martinez A.T."/>
            <person name="Vicuna R."/>
            <person name="Cullen D."/>
        </authorList>
    </citation>
    <scope>NUCLEOTIDE SEQUENCE [LARGE SCALE GENOMIC DNA]</scope>
    <source>
        <strain evidence="2 3">B</strain>
    </source>
</reference>
<dbReference type="EMBL" id="KB446221">
    <property type="protein sequence ID" value="EMD30383.1"/>
    <property type="molecule type" value="Genomic_DNA"/>
</dbReference>
<gene>
    <name evidence="2" type="ORF">CERSUDRAFT_101448</name>
</gene>
<sequence>MYFYRDAQPSRSRILEWNPGLFGEPSFGWCSRRRYSTSDAASEDLIDRIDGPPASRNGRPAPDRPIA</sequence>
<keyword evidence="3" id="KW-1185">Reference proteome</keyword>
<dbReference type="Proteomes" id="UP000016930">
    <property type="component" value="Unassembled WGS sequence"/>
</dbReference>